<dbReference type="InterPro" id="IPR000209">
    <property type="entry name" value="Peptidase_S8/S53_dom"/>
</dbReference>
<organism evidence="3 4">
    <name type="scientific">Tenacibaculum jejuense</name>
    <dbReference type="NCBI Taxonomy" id="584609"/>
    <lineage>
        <taxon>Bacteria</taxon>
        <taxon>Pseudomonadati</taxon>
        <taxon>Bacteroidota</taxon>
        <taxon>Flavobacteriia</taxon>
        <taxon>Flavobacteriales</taxon>
        <taxon>Flavobacteriaceae</taxon>
        <taxon>Tenacibaculum</taxon>
    </lineage>
</organism>
<keyword evidence="4" id="KW-1185">Reference proteome</keyword>
<feature type="domain" description="Peptidase S8/S53" evidence="2">
    <location>
        <begin position="59"/>
        <end position="307"/>
    </location>
</feature>
<dbReference type="Proteomes" id="UP000215214">
    <property type="component" value="Chromosome TJEJU"/>
</dbReference>
<dbReference type="InterPro" id="IPR026444">
    <property type="entry name" value="Secre_tail"/>
</dbReference>
<evidence type="ECO:0000259" key="2">
    <source>
        <dbReference type="Pfam" id="PF00082"/>
    </source>
</evidence>
<dbReference type="SUPFAM" id="SSF52743">
    <property type="entry name" value="Subtilisin-like"/>
    <property type="match status" value="1"/>
</dbReference>
<dbReference type="Gene3D" id="3.40.50.200">
    <property type="entry name" value="Peptidase S8/S53 domain"/>
    <property type="match status" value="1"/>
</dbReference>
<evidence type="ECO:0000256" key="1">
    <source>
        <dbReference type="ARBA" id="ARBA00022729"/>
    </source>
</evidence>
<dbReference type="Pfam" id="PF00082">
    <property type="entry name" value="Peptidase_S8"/>
    <property type="match status" value="1"/>
</dbReference>
<dbReference type="NCBIfam" id="TIGR04183">
    <property type="entry name" value="Por_Secre_tail"/>
    <property type="match status" value="1"/>
</dbReference>
<accession>A0A238U859</accession>
<dbReference type="EMBL" id="LT899436">
    <property type="protein sequence ID" value="SNR15225.1"/>
    <property type="molecule type" value="Genomic_DNA"/>
</dbReference>
<sequence length="460" mass="52625">MSLNTKKQQNKKPRVKLLLVFLVFAVHISHIKSQNLKEVKYAEALQILKKTEVPKRIPVIAILDAPIQLELFDENIIWKNSEEIPGNEIDDDKNGYIDDVFGWNFSDHSNDVTNKNFGNWHGTPVFSIIKSFLHQKLAKQRLVKVMSLVKGNSIQEIEESLAYILEMRKRYNETNGKEGAFIVAVNCSWGKNGLWNYNNKQWCSYYDLLGEQGVLVVSSVPNEDVNVDQIGDMPSTCLSDFLLTVTNIHNESSGLEYAAFGEESVDIAAPGERSFTLLNSGDFGFFDGTSAAAPYVTSAIGLMYQMYFEDFDNDIQENPKKVALSIKDFILKGIDKIDFLQDKTTSGGSLNMYNSIKLFYDYYNKESKMDQITLDFVSLYPNPSDDYVHALVESNIEEEAYLNIFDLHGRRIRREKFQLKTGVYSYEFYDVIFQLTRNIYMITIDTASGRFSKSVKFIKK</sequence>
<dbReference type="KEGG" id="tje:TJEJU_1494"/>
<dbReference type="InterPro" id="IPR036852">
    <property type="entry name" value="Peptidase_S8/S53_dom_sf"/>
</dbReference>
<dbReference type="OrthoDB" id="1055762at2"/>
<dbReference type="GO" id="GO:0006508">
    <property type="term" value="P:proteolysis"/>
    <property type="evidence" value="ECO:0007669"/>
    <property type="project" value="InterPro"/>
</dbReference>
<dbReference type="AlphaFoldDB" id="A0A238U859"/>
<evidence type="ECO:0000313" key="3">
    <source>
        <dbReference type="EMBL" id="SNR15225.1"/>
    </source>
</evidence>
<reference evidence="3 4" key="1">
    <citation type="submission" date="2017-07" db="EMBL/GenBank/DDBJ databases">
        <authorList>
            <person name="Sun Z.S."/>
            <person name="Albrecht U."/>
            <person name="Echele G."/>
            <person name="Lee C.C."/>
        </authorList>
    </citation>
    <scope>NUCLEOTIDE SEQUENCE [LARGE SCALE GENOMIC DNA]</scope>
    <source>
        <strain evidence="4">type strain: KCTC 22618</strain>
    </source>
</reference>
<dbReference type="GO" id="GO:0004252">
    <property type="term" value="F:serine-type endopeptidase activity"/>
    <property type="evidence" value="ECO:0007669"/>
    <property type="project" value="InterPro"/>
</dbReference>
<keyword evidence="1" id="KW-0732">Signal</keyword>
<protein>
    <recommendedName>
        <fullName evidence="2">Peptidase S8/S53 domain-containing protein</fullName>
    </recommendedName>
</protein>
<proteinExistence type="predicted"/>
<name>A0A238U859_9FLAO</name>
<gene>
    <name evidence="3" type="ORF">TJEJU_1494</name>
</gene>
<evidence type="ECO:0000313" key="4">
    <source>
        <dbReference type="Proteomes" id="UP000215214"/>
    </source>
</evidence>